<keyword evidence="12" id="KW-0732">Signal</keyword>
<dbReference type="GO" id="GO:0036374">
    <property type="term" value="F:glutathione hydrolase activity"/>
    <property type="evidence" value="ECO:0007669"/>
    <property type="project" value="UniProtKB-UniRule"/>
</dbReference>
<evidence type="ECO:0000256" key="9">
    <source>
        <dbReference type="PIRSR" id="PIRSR600101-1"/>
    </source>
</evidence>
<evidence type="ECO:0000256" key="7">
    <source>
        <dbReference type="ARBA" id="ARBA00023315"/>
    </source>
</evidence>
<comment type="catalytic activity">
    <reaction evidence="8 11">
        <text>an N-terminal (5-L-glutamyl)-[peptide] + an alpha-amino acid = 5-L-glutamyl amino acid + an N-terminal L-alpha-aminoacyl-[peptide]</text>
        <dbReference type="Rhea" id="RHEA:23904"/>
        <dbReference type="Rhea" id="RHEA-COMP:9780"/>
        <dbReference type="Rhea" id="RHEA-COMP:9795"/>
        <dbReference type="ChEBI" id="CHEBI:77644"/>
        <dbReference type="ChEBI" id="CHEBI:78597"/>
        <dbReference type="ChEBI" id="CHEBI:78599"/>
        <dbReference type="ChEBI" id="CHEBI:78608"/>
        <dbReference type="EC" id="2.3.2.2"/>
    </reaction>
</comment>
<keyword evidence="7 11" id="KW-0012">Acyltransferase</keyword>
<evidence type="ECO:0000256" key="8">
    <source>
        <dbReference type="ARBA" id="ARBA00047417"/>
    </source>
</evidence>
<feature type="chain" id="PRO_5001962078" description="Glutathione hydrolase proenzyme" evidence="12">
    <location>
        <begin position="20"/>
        <end position="595"/>
    </location>
</feature>
<dbReference type="STRING" id="1461694.ATO9_17505"/>
<dbReference type="Proteomes" id="UP000030004">
    <property type="component" value="Unassembled WGS sequence"/>
</dbReference>
<dbReference type="Gene3D" id="1.10.246.130">
    <property type="match status" value="1"/>
</dbReference>
<protein>
    <recommendedName>
        <fullName evidence="11">Glutathione hydrolase proenzyme</fullName>
        <ecNumber evidence="11">2.3.2.2</ecNumber>
        <ecNumber evidence="11">3.4.19.13</ecNumber>
    </recommendedName>
    <component>
        <recommendedName>
            <fullName evidence="11">Glutathione hydrolase large chain</fullName>
        </recommendedName>
    </component>
    <component>
        <recommendedName>
            <fullName evidence="11">Glutathione hydrolase small chain</fullName>
        </recommendedName>
    </component>
</protein>
<comment type="pathway">
    <text evidence="11">Sulfur metabolism; glutathione metabolism.</text>
</comment>
<dbReference type="SUPFAM" id="SSF56235">
    <property type="entry name" value="N-terminal nucleophile aminohydrolases (Ntn hydrolases)"/>
    <property type="match status" value="1"/>
</dbReference>
<evidence type="ECO:0000256" key="12">
    <source>
        <dbReference type="SAM" id="SignalP"/>
    </source>
</evidence>
<sequence>MRPIPILTALALVSAPVFAQQATDAVPPEMTTDLSAPVADPGLRASQTAKAEGRSVEASNWMISAAHPLAVQAGADVLRAGGTAADAMVAAQAMLGLVEPQSSGLGGGGFLVYYDADLGEVFTLDGRETAPMDATPTLFQTEGEPMGFFEAVVGGLSVGVPGTPALMAGTHQRWGTIPWPDLLAPAINQAEAGFEVSARLAAMVGFDQDRLVLHPETSAYFLPEGAPLAAGDLLKNPKYAETLRLLADGGPQAFYEGPMAGLIMSAVLNAVQPGLLSEWDMRNYTIRERDAVCSAFQSYEVCGMGPPSSGAVAVGQILGLADAYYDGAMPDVSAETEVLTVWGNAGRLAFADRGRYLADSDFVPVPVTGLLDPAYLADRATEDMGTGALEDVTPGTPEFDHALLWADHVGRALPSTTHLSIVDQYGDALSLTSSIENAFGSRVMVGGFLLNNQLTDFSFRSHRDGVPIANRVEPGKRPRSSMSPTIVLEDGKPVLVIGSPGGSRIIGYVAETIWRVLGEGQDIQAAIAAPHAVNRFGTYDIEAGPGSEDRAAELEARGFKVSVRDLNSGLHGIVIGPDGLRGGADPRREGLAYGE</sequence>
<evidence type="ECO:0000256" key="2">
    <source>
        <dbReference type="ARBA" id="ARBA00001089"/>
    </source>
</evidence>
<dbReference type="InterPro" id="IPR029055">
    <property type="entry name" value="Ntn_hydrolases_N"/>
</dbReference>
<comment type="catalytic activity">
    <reaction evidence="2 11">
        <text>glutathione + H2O = L-cysteinylglycine + L-glutamate</text>
        <dbReference type="Rhea" id="RHEA:28807"/>
        <dbReference type="ChEBI" id="CHEBI:15377"/>
        <dbReference type="ChEBI" id="CHEBI:29985"/>
        <dbReference type="ChEBI" id="CHEBI:57925"/>
        <dbReference type="ChEBI" id="CHEBI:61694"/>
        <dbReference type="EC" id="3.4.19.13"/>
    </reaction>
</comment>
<evidence type="ECO:0000256" key="4">
    <source>
        <dbReference type="ARBA" id="ARBA00022679"/>
    </source>
</evidence>
<dbReference type="GO" id="GO:0006750">
    <property type="term" value="P:glutathione biosynthetic process"/>
    <property type="evidence" value="ECO:0007669"/>
    <property type="project" value="UniProtKB-KW"/>
</dbReference>
<accession>A0A0A0EBK3</accession>
<comment type="PTM">
    <text evidence="11">Cleaved by autocatalysis into a large and a small subunit.</text>
</comment>
<keyword evidence="5 11" id="KW-0378">Hydrolase</keyword>
<reference evidence="13 14" key="1">
    <citation type="journal article" date="2015" name="Antonie Van Leeuwenhoek">
        <title>Pseudooceanicola atlanticus gen. nov. sp. nov., isolated from surface seawater of the Atlantic Ocean and reclassification of Oceanicola batsensis, Oceanicola marinus, Oceanicola nitratireducens, Oceanicola nanhaiensis, Oceanicola antarcticus and Oceanicola flagellatus, as Pseudooceanicola batsensis comb. nov., Pseudooceanicola marinus comb. nov., Pseudooceanicola nitratireducens comb. nov., Pseudooceanicola nanhaiensis comb. nov., Pseudooceanicola antarcticus comb. nov., and Pseudooceanicola flagellatus comb. nov.</title>
        <authorList>
            <person name="Lai Q."/>
            <person name="Li G."/>
            <person name="Liu X."/>
            <person name="Du Y."/>
            <person name="Sun F."/>
            <person name="Shao Z."/>
        </authorList>
    </citation>
    <scope>NUCLEOTIDE SEQUENCE [LARGE SCALE GENOMIC DNA]</scope>
    <source>
        <strain evidence="13 14">22II-s11g</strain>
    </source>
</reference>
<evidence type="ECO:0000256" key="11">
    <source>
        <dbReference type="RuleBase" id="RU368036"/>
    </source>
</evidence>
<organism evidence="13 14">
    <name type="scientific">Pseudooceanicola atlanticus</name>
    <dbReference type="NCBI Taxonomy" id="1461694"/>
    <lineage>
        <taxon>Bacteria</taxon>
        <taxon>Pseudomonadati</taxon>
        <taxon>Pseudomonadota</taxon>
        <taxon>Alphaproteobacteria</taxon>
        <taxon>Rhodobacterales</taxon>
        <taxon>Paracoccaceae</taxon>
        <taxon>Pseudooceanicola</taxon>
    </lineage>
</organism>
<dbReference type="NCBIfam" id="TIGR00066">
    <property type="entry name" value="g_glut_trans"/>
    <property type="match status" value="1"/>
</dbReference>
<keyword evidence="4 11" id="KW-0808">Transferase</keyword>
<evidence type="ECO:0000256" key="6">
    <source>
        <dbReference type="ARBA" id="ARBA00023145"/>
    </source>
</evidence>
<dbReference type="GO" id="GO:0103068">
    <property type="term" value="F:leukotriene C4 gamma-glutamyl transferase activity"/>
    <property type="evidence" value="ECO:0007669"/>
    <property type="project" value="UniProtKB-EC"/>
</dbReference>
<evidence type="ECO:0000256" key="5">
    <source>
        <dbReference type="ARBA" id="ARBA00022801"/>
    </source>
</evidence>
<evidence type="ECO:0000256" key="1">
    <source>
        <dbReference type="ARBA" id="ARBA00001049"/>
    </source>
</evidence>
<comment type="similarity">
    <text evidence="3 11">Belongs to the gamma-glutamyltransferase family.</text>
</comment>
<comment type="catalytic activity">
    <reaction evidence="1 11">
        <text>an S-substituted glutathione + H2O = an S-substituted L-cysteinylglycine + L-glutamate</text>
        <dbReference type="Rhea" id="RHEA:59468"/>
        <dbReference type="ChEBI" id="CHEBI:15377"/>
        <dbReference type="ChEBI" id="CHEBI:29985"/>
        <dbReference type="ChEBI" id="CHEBI:90779"/>
        <dbReference type="ChEBI" id="CHEBI:143103"/>
        <dbReference type="EC" id="3.4.19.13"/>
    </reaction>
</comment>
<keyword evidence="11" id="KW-0317">Glutathione biosynthesis</keyword>
<dbReference type="PANTHER" id="PTHR43199:SF1">
    <property type="entry name" value="GLUTATHIONE HYDROLASE PROENZYME"/>
    <property type="match status" value="1"/>
</dbReference>
<keyword evidence="14" id="KW-1185">Reference proteome</keyword>
<gene>
    <name evidence="13" type="ORF">ATO9_17505</name>
</gene>
<evidence type="ECO:0000256" key="3">
    <source>
        <dbReference type="ARBA" id="ARBA00009381"/>
    </source>
</evidence>
<evidence type="ECO:0000313" key="13">
    <source>
        <dbReference type="EMBL" id="KGM47635.1"/>
    </source>
</evidence>
<dbReference type="Gene3D" id="3.60.20.40">
    <property type="match status" value="1"/>
</dbReference>
<feature type="binding site" evidence="10">
    <location>
        <position position="127"/>
    </location>
    <ligand>
        <name>L-glutamate</name>
        <dbReference type="ChEBI" id="CHEBI:29985"/>
    </ligand>
</feature>
<feature type="binding site" evidence="10">
    <location>
        <begin position="480"/>
        <end position="481"/>
    </location>
    <ligand>
        <name>L-glutamate</name>
        <dbReference type="ChEBI" id="CHEBI:29985"/>
    </ligand>
</feature>
<dbReference type="PRINTS" id="PR01210">
    <property type="entry name" value="GGTRANSPTASE"/>
</dbReference>
<keyword evidence="6 11" id="KW-0865">Zymogen</keyword>
<comment type="subunit">
    <text evidence="11">This enzyme consists of two polypeptide chains, which are synthesized in precursor form from a single polypeptide.</text>
</comment>
<comment type="caution">
    <text evidence="13">The sequence shown here is derived from an EMBL/GenBank/DDBJ whole genome shotgun (WGS) entry which is preliminary data.</text>
</comment>
<dbReference type="AlphaFoldDB" id="A0A0A0EBK3"/>
<dbReference type="eggNOG" id="COG0405">
    <property type="taxonomic scope" value="Bacteria"/>
</dbReference>
<dbReference type="InterPro" id="IPR051792">
    <property type="entry name" value="GGT_bact"/>
</dbReference>
<evidence type="ECO:0000256" key="10">
    <source>
        <dbReference type="PIRSR" id="PIRSR600101-2"/>
    </source>
</evidence>
<dbReference type="RefSeq" id="WP_043752193.1">
    <property type="nucleotide sequence ID" value="NZ_AQQX01000009.1"/>
</dbReference>
<dbReference type="OrthoDB" id="9781342at2"/>
<dbReference type="Pfam" id="PF01019">
    <property type="entry name" value="G_glu_transpept"/>
    <property type="match status" value="1"/>
</dbReference>
<evidence type="ECO:0000313" key="14">
    <source>
        <dbReference type="Proteomes" id="UP000030004"/>
    </source>
</evidence>
<dbReference type="EC" id="2.3.2.2" evidence="11"/>
<dbReference type="InterPro" id="IPR043138">
    <property type="entry name" value="GGT_lsub"/>
</dbReference>
<dbReference type="EC" id="3.4.19.13" evidence="11"/>
<feature type="binding site" evidence="10">
    <location>
        <position position="456"/>
    </location>
    <ligand>
        <name>L-glutamate</name>
        <dbReference type="ChEBI" id="CHEBI:29985"/>
    </ligand>
</feature>
<feature type="active site" description="Nucleophile" evidence="9">
    <location>
        <position position="416"/>
    </location>
</feature>
<dbReference type="EMBL" id="AQQX01000009">
    <property type="protein sequence ID" value="KGM47635.1"/>
    <property type="molecule type" value="Genomic_DNA"/>
</dbReference>
<dbReference type="InterPro" id="IPR043137">
    <property type="entry name" value="GGT_ssub_C"/>
</dbReference>
<feature type="signal peptide" evidence="12">
    <location>
        <begin position="1"/>
        <end position="19"/>
    </location>
</feature>
<dbReference type="GO" id="GO:0006751">
    <property type="term" value="P:glutathione catabolic process"/>
    <property type="evidence" value="ECO:0007669"/>
    <property type="project" value="UniProtKB-UniRule"/>
</dbReference>
<dbReference type="InterPro" id="IPR000101">
    <property type="entry name" value="GGT_peptidase"/>
</dbReference>
<feature type="binding site" evidence="10">
    <location>
        <position position="502"/>
    </location>
    <ligand>
        <name>L-glutamate</name>
        <dbReference type="ChEBI" id="CHEBI:29985"/>
    </ligand>
</feature>
<dbReference type="UniPathway" id="UPA00204"/>
<proteinExistence type="inferred from homology"/>
<name>A0A0A0EBK3_9RHOB</name>
<dbReference type="PANTHER" id="PTHR43199">
    <property type="entry name" value="GLUTATHIONE HYDROLASE"/>
    <property type="match status" value="1"/>
</dbReference>